<reference evidence="3" key="1">
    <citation type="submission" date="2016-11" db="UniProtKB">
        <authorList>
            <consortium name="WormBaseParasite"/>
        </authorList>
    </citation>
    <scope>IDENTIFICATION</scope>
</reference>
<sequence length="72" mass="8354">MLIPKDTSRKQTKICGKLLYTKYYDQTSSDKMNNNSLEKQSDSKRQENDYHSLSHLWDSGIIQSRVTAGSRK</sequence>
<name>A0A1I7WCS9_HETBA</name>
<evidence type="ECO:0000313" key="3">
    <source>
        <dbReference type="WBParaSite" id="Hba_02500"/>
    </source>
</evidence>
<accession>A0A1I7WCS9</accession>
<feature type="region of interest" description="Disordered" evidence="1">
    <location>
        <begin position="28"/>
        <end position="49"/>
    </location>
</feature>
<dbReference type="WBParaSite" id="Hba_02500">
    <property type="protein sequence ID" value="Hba_02500"/>
    <property type="gene ID" value="Hba_02500"/>
</dbReference>
<organism evidence="2 3">
    <name type="scientific">Heterorhabditis bacteriophora</name>
    <name type="common">Entomopathogenic nematode worm</name>
    <dbReference type="NCBI Taxonomy" id="37862"/>
    <lineage>
        <taxon>Eukaryota</taxon>
        <taxon>Metazoa</taxon>
        <taxon>Ecdysozoa</taxon>
        <taxon>Nematoda</taxon>
        <taxon>Chromadorea</taxon>
        <taxon>Rhabditida</taxon>
        <taxon>Rhabditina</taxon>
        <taxon>Rhabditomorpha</taxon>
        <taxon>Strongyloidea</taxon>
        <taxon>Heterorhabditidae</taxon>
        <taxon>Heterorhabditis</taxon>
    </lineage>
</organism>
<feature type="compositionally biased region" description="Basic and acidic residues" evidence="1">
    <location>
        <begin position="39"/>
        <end position="49"/>
    </location>
</feature>
<evidence type="ECO:0000256" key="1">
    <source>
        <dbReference type="SAM" id="MobiDB-lite"/>
    </source>
</evidence>
<proteinExistence type="predicted"/>
<feature type="compositionally biased region" description="Polar residues" evidence="1">
    <location>
        <begin position="28"/>
        <end position="38"/>
    </location>
</feature>
<protein>
    <submittedName>
        <fullName evidence="3">Ovule protein</fullName>
    </submittedName>
</protein>
<evidence type="ECO:0000313" key="2">
    <source>
        <dbReference type="Proteomes" id="UP000095283"/>
    </source>
</evidence>
<keyword evidence="2" id="KW-1185">Reference proteome</keyword>
<dbReference type="AlphaFoldDB" id="A0A1I7WCS9"/>
<dbReference type="Proteomes" id="UP000095283">
    <property type="component" value="Unplaced"/>
</dbReference>